<dbReference type="KEGG" id="snh:120029011"/>
<dbReference type="GeneID" id="120029011"/>
<dbReference type="AlphaFoldDB" id="A0A8U0TVS8"/>
<feature type="region of interest" description="Disordered" evidence="1">
    <location>
        <begin position="334"/>
        <end position="353"/>
    </location>
</feature>
<evidence type="ECO:0000313" key="4">
    <source>
        <dbReference type="RefSeq" id="XP_038830224.1"/>
    </source>
</evidence>
<proteinExistence type="predicted"/>
<dbReference type="Proteomes" id="UP000808372">
    <property type="component" value="Chromosome 34"/>
</dbReference>
<protein>
    <submittedName>
        <fullName evidence="3 4">Uncharacterized protein LOC120029011 isoform X1</fullName>
    </submittedName>
    <submittedName>
        <fullName evidence="5">Uncharacterized protein LOC120029011 isoform X2</fullName>
    </submittedName>
</protein>
<evidence type="ECO:0000256" key="1">
    <source>
        <dbReference type="SAM" id="MobiDB-lite"/>
    </source>
</evidence>
<gene>
    <name evidence="3 4 5" type="primary">LOC120029011</name>
</gene>
<dbReference type="RefSeq" id="XP_038830224.1">
    <property type="nucleotide sequence ID" value="XM_038974296.1"/>
</dbReference>
<evidence type="ECO:0000313" key="2">
    <source>
        <dbReference type="Proteomes" id="UP000808372"/>
    </source>
</evidence>
<keyword evidence="2" id="KW-1185">Reference proteome</keyword>
<feature type="region of interest" description="Disordered" evidence="1">
    <location>
        <begin position="1"/>
        <end position="25"/>
    </location>
</feature>
<name>A0A8U0TVS8_SALNM</name>
<dbReference type="RefSeq" id="XP_038830225.1">
    <property type="nucleotide sequence ID" value="XM_038974297.1"/>
</dbReference>
<organism evidence="2 3">
    <name type="scientific">Salvelinus namaycush</name>
    <name type="common">Lake trout</name>
    <name type="synonym">Salmo namaycush</name>
    <dbReference type="NCBI Taxonomy" id="8040"/>
    <lineage>
        <taxon>Eukaryota</taxon>
        <taxon>Metazoa</taxon>
        <taxon>Chordata</taxon>
        <taxon>Craniata</taxon>
        <taxon>Vertebrata</taxon>
        <taxon>Euteleostomi</taxon>
        <taxon>Actinopterygii</taxon>
        <taxon>Neopterygii</taxon>
        <taxon>Teleostei</taxon>
        <taxon>Protacanthopterygii</taxon>
        <taxon>Salmoniformes</taxon>
        <taxon>Salmonidae</taxon>
        <taxon>Salmoninae</taxon>
        <taxon>Salvelinus</taxon>
    </lineage>
</organism>
<evidence type="ECO:0000313" key="5">
    <source>
        <dbReference type="RefSeq" id="XP_038830225.1"/>
    </source>
</evidence>
<accession>A0A8U0TVS8</accession>
<sequence length="382" mass="42023">MDGSSSCGWPCAGDSSPQPPSPPEALLVKVQPVVDQSPVDNSTQIWTRPLSPEDLLNQMQLLRQELGELTALMQPVVDQSSNAMEASPQRPPTPGSFLCQQGAADLIALTEPVLLDQSPVDTSTQIWTRPLSPEDLLNQMQLLRQELGELTALMQPVVDQSSNAMEASPQRPPTPGSFLCQQGAADLIALTEPVLLDQSPVDTSTQIWTRPLSPEDLLTQMQLLRQEVVELSASISQVLDEPETSYLDAPTPPLPKAAWAYKGEPQRALSRSSISKSVCISWPYSIYPHCDLIGQPVPEEKPVVMVDKASSTPKKMSFWRRLVCCFGKRNKTGSTKNNKVKKKTKAKGEKTKVQEKTKVEKDTAMTRGCFSTYFNLIKLLTK</sequence>
<dbReference type="RefSeq" id="XP_038830223.1">
    <property type="nucleotide sequence ID" value="XM_038974295.1"/>
</dbReference>
<evidence type="ECO:0000313" key="3">
    <source>
        <dbReference type="RefSeq" id="XP_038830223.1"/>
    </source>
</evidence>
<reference evidence="3 4" key="1">
    <citation type="submission" date="2025-04" db="UniProtKB">
        <authorList>
            <consortium name="RefSeq"/>
        </authorList>
    </citation>
    <scope>IDENTIFICATION</scope>
    <source>
        <tissue evidence="3 4">White muscle</tissue>
    </source>
</reference>